<reference evidence="19" key="1">
    <citation type="submission" date="2015-02" db="EMBL/GenBank/DDBJ databases">
        <authorList>
            <person name="Chooi Y.-H."/>
        </authorList>
    </citation>
    <scope>NUCLEOTIDE SEQUENCE [LARGE SCALE GENOMIC DNA]</scope>
    <source>
        <strain evidence="19">strain Y</strain>
    </source>
</reference>
<dbReference type="InterPro" id="IPR022898">
    <property type="entry name" value="RNase_HII"/>
</dbReference>
<proteinExistence type="inferred from homology"/>
<evidence type="ECO:0000256" key="7">
    <source>
        <dbReference type="ARBA" id="ARBA00019179"/>
    </source>
</evidence>
<keyword evidence="19" id="KW-1185">Reference proteome</keyword>
<dbReference type="CDD" id="cd07182">
    <property type="entry name" value="RNase_HII_bacteria_HII_like"/>
    <property type="match status" value="1"/>
</dbReference>
<comment type="subcellular location">
    <subcellularLocation>
        <location evidence="4 14">Cytoplasm</location>
    </subcellularLocation>
</comment>
<sequence>MKIRDSRLLPTFELESAEMALIPGPIAGIDEAGRGPWAGPVVAAAVILDPDNIPDGITDSKALDENGRETVYARIVATSSFAVGIADVARIDTDNILNATMWAMSHAVSQLEIAPRLALIDGNRAPKIKCATRTIVRGDAKCLSIAAASIIAKVTRDRIMRKLARDYPAYGFERHKGYGTPEHREALSRHGVTPLHRRSFRPVQYALGLIADPDNNATRATAEADLI</sequence>
<feature type="binding site" evidence="14 15">
    <location>
        <position position="31"/>
    </location>
    <ligand>
        <name>a divalent metal cation</name>
        <dbReference type="ChEBI" id="CHEBI:60240"/>
    </ligand>
</feature>
<comment type="catalytic activity">
    <reaction evidence="1 14 15 16">
        <text>Endonucleolytic cleavage to 5'-phosphomonoester.</text>
        <dbReference type="EC" id="3.1.26.4"/>
    </reaction>
</comment>
<dbReference type="AlphaFoldDB" id="A0A0D6JKJ1"/>
<evidence type="ECO:0000313" key="19">
    <source>
        <dbReference type="Proteomes" id="UP000033187"/>
    </source>
</evidence>
<dbReference type="GO" id="GO:0003723">
    <property type="term" value="F:RNA binding"/>
    <property type="evidence" value="ECO:0007669"/>
    <property type="project" value="UniProtKB-UniRule"/>
</dbReference>
<dbReference type="GO" id="GO:0004523">
    <property type="term" value="F:RNA-DNA hybrid ribonuclease activity"/>
    <property type="evidence" value="ECO:0007669"/>
    <property type="project" value="UniProtKB-UniRule"/>
</dbReference>
<keyword evidence="11 14" id="KW-0255">Endonuclease</keyword>
<evidence type="ECO:0000256" key="4">
    <source>
        <dbReference type="ARBA" id="ARBA00004496"/>
    </source>
</evidence>
<evidence type="ECO:0000256" key="15">
    <source>
        <dbReference type="PROSITE-ProRule" id="PRU01319"/>
    </source>
</evidence>
<dbReference type="GO" id="GO:0005737">
    <property type="term" value="C:cytoplasm"/>
    <property type="evidence" value="ECO:0007669"/>
    <property type="project" value="UniProtKB-SubCell"/>
</dbReference>
<evidence type="ECO:0000313" key="18">
    <source>
        <dbReference type="EMBL" id="CPR22456.1"/>
    </source>
</evidence>
<evidence type="ECO:0000256" key="10">
    <source>
        <dbReference type="ARBA" id="ARBA00022723"/>
    </source>
</evidence>
<keyword evidence="8 14" id="KW-0963">Cytoplasm</keyword>
<dbReference type="PANTHER" id="PTHR10954">
    <property type="entry name" value="RIBONUCLEASE H2 SUBUNIT A"/>
    <property type="match status" value="1"/>
</dbReference>
<feature type="binding site" evidence="14 15">
    <location>
        <position position="121"/>
    </location>
    <ligand>
        <name>a divalent metal cation</name>
        <dbReference type="ChEBI" id="CHEBI:60240"/>
    </ligand>
</feature>
<dbReference type="PROSITE" id="PS51975">
    <property type="entry name" value="RNASE_H_2"/>
    <property type="match status" value="1"/>
</dbReference>
<evidence type="ECO:0000256" key="13">
    <source>
        <dbReference type="ARBA" id="ARBA00023211"/>
    </source>
</evidence>
<dbReference type="InterPro" id="IPR001352">
    <property type="entry name" value="RNase_HII/HIII"/>
</dbReference>
<evidence type="ECO:0000256" key="16">
    <source>
        <dbReference type="RuleBase" id="RU003515"/>
    </source>
</evidence>
<keyword evidence="13 14" id="KW-0464">Manganese</keyword>
<feature type="binding site" evidence="14 15">
    <location>
        <position position="30"/>
    </location>
    <ligand>
        <name>a divalent metal cation</name>
        <dbReference type="ChEBI" id="CHEBI:60240"/>
    </ligand>
</feature>
<dbReference type="GO" id="GO:0006298">
    <property type="term" value="P:mismatch repair"/>
    <property type="evidence" value="ECO:0007669"/>
    <property type="project" value="TreeGrafter"/>
</dbReference>
<evidence type="ECO:0000256" key="2">
    <source>
        <dbReference type="ARBA" id="ARBA00001946"/>
    </source>
</evidence>
<keyword evidence="10 14" id="KW-0479">Metal-binding</keyword>
<comment type="function">
    <text evidence="3 14 16">Endonuclease that specifically degrades the RNA of RNA-DNA hybrids.</text>
</comment>
<evidence type="ECO:0000256" key="8">
    <source>
        <dbReference type="ARBA" id="ARBA00022490"/>
    </source>
</evidence>
<name>A0A0D6JKJ1_9HYPH</name>
<keyword evidence="9 14" id="KW-0540">Nuclease</keyword>
<dbReference type="GO" id="GO:0032299">
    <property type="term" value="C:ribonuclease H2 complex"/>
    <property type="evidence" value="ECO:0007669"/>
    <property type="project" value="TreeGrafter"/>
</dbReference>
<comment type="similarity">
    <text evidence="5 14 16">Belongs to the RNase HII family.</text>
</comment>
<dbReference type="NCBIfam" id="NF000595">
    <property type="entry name" value="PRK00015.1-3"/>
    <property type="match status" value="1"/>
</dbReference>
<organism evidence="18 19">
    <name type="scientific">Candidatus Filomicrobium marinum</name>
    <dbReference type="NCBI Taxonomy" id="1608628"/>
    <lineage>
        <taxon>Bacteria</taxon>
        <taxon>Pseudomonadati</taxon>
        <taxon>Pseudomonadota</taxon>
        <taxon>Alphaproteobacteria</taxon>
        <taxon>Hyphomicrobiales</taxon>
        <taxon>Hyphomicrobiaceae</taxon>
        <taxon>Filomicrobium</taxon>
    </lineage>
</organism>
<accession>A0A0D6JKJ1</accession>
<dbReference type="Pfam" id="PF01351">
    <property type="entry name" value="RNase_HII"/>
    <property type="match status" value="1"/>
</dbReference>
<dbReference type="KEGG" id="fil:BN1229_v1_3900"/>
<evidence type="ECO:0000256" key="9">
    <source>
        <dbReference type="ARBA" id="ARBA00022722"/>
    </source>
</evidence>
<protein>
    <recommendedName>
        <fullName evidence="7 14">Ribonuclease HII</fullName>
        <shortName evidence="14">RNase HII</shortName>
        <ecNumber evidence="6 14">3.1.26.4</ecNumber>
    </recommendedName>
</protein>
<dbReference type="EC" id="3.1.26.4" evidence="6 14"/>
<evidence type="ECO:0000259" key="17">
    <source>
        <dbReference type="PROSITE" id="PS51975"/>
    </source>
</evidence>
<dbReference type="Proteomes" id="UP000033187">
    <property type="component" value="Chromosome 1"/>
</dbReference>
<dbReference type="Gene3D" id="3.30.420.10">
    <property type="entry name" value="Ribonuclease H-like superfamily/Ribonuclease H"/>
    <property type="match status" value="1"/>
</dbReference>
<dbReference type="RefSeq" id="WP_052744065.1">
    <property type="nucleotide sequence ID" value="NZ_LN829118.1"/>
</dbReference>
<dbReference type="KEGG" id="fiy:BN1229_v1_3889"/>
<evidence type="ECO:0000256" key="11">
    <source>
        <dbReference type="ARBA" id="ARBA00022759"/>
    </source>
</evidence>
<dbReference type="GO" id="GO:0043137">
    <property type="term" value="P:DNA replication, removal of RNA primer"/>
    <property type="evidence" value="ECO:0007669"/>
    <property type="project" value="TreeGrafter"/>
</dbReference>
<keyword evidence="12 14" id="KW-0378">Hydrolase</keyword>
<dbReference type="GO" id="GO:0030145">
    <property type="term" value="F:manganese ion binding"/>
    <property type="evidence" value="ECO:0007669"/>
    <property type="project" value="UniProtKB-UniRule"/>
</dbReference>
<evidence type="ECO:0000256" key="6">
    <source>
        <dbReference type="ARBA" id="ARBA00012180"/>
    </source>
</evidence>
<evidence type="ECO:0000256" key="3">
    <source>
        <dbReference type="ARBA" id="ARBA00004065"/>
    </source>
</evidence>
<evidence type="ECO:0000256" key="1">
    <source>
        <dbReference type="ARBA" id="ARBA00000077"/>
    </source>
</evidence>
<dbReference type="SUPFAM" id="SSF53098">
    <property type="entry name" value="Ribonuclease H-like"/>
    <property type="match status" value="1"/>
</dbReference>
<dbReference type="HAMAP" id="MF_00052_B">
    <property type="entry name" value="RNase_HII_B"/>
    <property type="match status" value="1"/>
</dbReference>
<evidence type="ECO:0000256" key="14">
    <source>
        <dbReference type="HAMAP-Rule" id="MF_00052"/>
    </source>
</evidence>
<dbReference type="OrthoDB" id="9803420at2"/>
<feature type="domain" description="RNase H type-2" evidence="17">
    <location>
        <begin position="24"/>
        <end position="212"/>
    </location>
</feature>
<dbReference type="InterPro" id="IPR012337">
    <property type="entry name" value="RNaseH-like_sf"/>
</dbReference>
<evidence type="ECO:0000256" key="12">
    <source>
        <dbReference type="ARBA" id="ARBA00022801"/>
    </source>
</evidence>
<gene>
    <name evidence="14 18" type="primary">rnhB</name>
    <name evidence="18" type="ORF">YBN1229_v1_3889</name>
</gene>
<dbReference type="PANTHER" id="PTHR10954:SF18">
    <property type="entry name" value="RIBONUCLEASE HII"/>
    <property type="match status" value="1"/>
</dbReference>
<dbReference type="InterPro" id="IPR024567">
    <property type="entry name" value="RNase_HII/HIII_dom"/>
</dbReference>
<dbReference type="EMBL" id="LN829119">
    <property type="protein sequence ID" value="CPR22456.1"/>
    <property type="molecule type" value="Genomic_DNA"/>
</dbReference>
<dbReference type="InterPro" id="IPR036397">
    <property type="entry name" value="RNaseH_sf"/>
</dbReference>
<comment type="cofactor">
    <cofactor evidence="14 15">
        <name>Mn(2+)</name>
        <dbReference type="ChEBI" id="CHEBI:29035"/>
    </cofactor>
    <cofactor evidence="14 15">
        <name>Mg(2+)</name>
        <dbReference type="ChEBI" id="CHEBI:18420"/>
    </cofactor>
    <text evidence="14 15">Manganese or magnesium. Binds 1 divalent metal ion per monomer in the absence of substrate. May bind a second metal ion after substrate binding.</text>
</comment>
<evidence type="ECO:0000256" key="5">
    <source>
        <dbReference type="ARBA" id="ARBA00007383"/>
    </source>
</evidence>
<comment type="cofactor">
    <cofactor evidence="2">
        <name>Mg(2+)</name>
        <dbReference type="ChEBI" id="CHEBI:18420"/>
    </cofactor>
</comment>